<dbReference type="SUPFAM" id="SSF56112">
    <property type="entry name" value="Protein kinase-like (PK-like)"/>
    <property type="match status" value="1"/>
</dbReference>
<dbReference type="PROSITE" id="PS50113">
    <property type="entry name" value="PAC"/>
    <property type="match status" value="1"/>
</dbReference>
<dbReference type="PANTHER" id="PTHR32071">
    <property type="entry name" value="TRANSCRIPTIONAL REGULATORY PROTEIN"/>
    <property type="match status" value="1"/>
</dbReference>
<dbReference type="Pfam" id="PF00158">
    <property type="entry name" value="Sigma54_activat"/>
    <property type="match status" value="1"/>
</dbReference>
<feature type="domain" description="PAS" evidence="8">
    <location>
        <begin position="337"/>
        <end position="379"/>
    </location>
</feature>
<feature type="domain" description="PAC" evidence="9">
    <location>
        <begin position="414"/>
        <end position="466"/>
    </location>
</feature>
<name>A0A1M6Z9K6_9BACT</name>
<evidence type="ECO:0000259" key="9">
    <source>
        <dbReference type="PROSITE" id="PS50113"/>
    </source>
</evidence>
<dbReference type="SUPFAM" id="SSF52540">
    <property type="entry name" value="P-loop containing nucleoside triphosphate hydrolases"/>
    <property type="match status" value="1"/>
</dbReference>
<organism evidence="10 11">
    <name type="scientific">Desulfatibacillum alkenivorans DSM 16219</name>
    <dbReference type="NCBI Taxonomy" id="1121393"/>
    <lineage>
        <taxon>Bacteria</taxon>
        <taxon>Pseudomonadati</taxon>
        <taxon>Thermodesulfobacteriota</taxon>
        <taxon>Desulfobacteria</taxon>
        <taxon>Desulfobacterales</taxon>
        <taxon>Desulfatibacillaceae</taxon>
        <taxon>Desulfatibacillum</taxon>
    </lineage>
</organism>
<dbReference type="SMART" id="SM00382">
    <property type="entry name" value="AAA"/>
    <property type="match status" value="1"/>
</dbReference>
<dbReference type="Pfam" id="PF25601">
    <property type="entry name" value="AAA_lid_14"/>
    <property type="match status" value="1"/>
</dbReference>
<dbReference type="STRING" id="1121393.SAMN02745216_04927"/>
<dbReference type="InterPro" id="IPR003593">
    <property type="entry name" value="AAA+_ATPase"/>
</dbReference>
<dbReference type="Gene3D" id="1.10.8.60">
    <property type="match status" value="1"/>
</dbReference>
<dbReference type="NCBIfam" id="TIGR00229">
    <property type="entry name" value="sensory_box"/>
    <property type="match status" value="1"/>
</dbReference>
<dbReference type="PROSITE" id="PS50112">
    <property type="entry name" value="PAS"/>
    <property type="match status" value="1"/>
</dbReference>
<dbReference type="EMBL" id="FQZU01000056">
    <property type="protein sequence ID" value="SHL27122.1"/>
    <property type="molecule type" value="Genomic_DNA"/>
</dbReference>
<sequence length="919" mass="103566">MVSLEGFDGLEKAGEGPVFTLYHGVRTADGKPAVIKHIPPGKLSPSEAAHIHDEYERISGMRSEHAVPLLEFKRLPGPDGDGFLFAFEGLEGTPLLDYFKSLPFNVTVFLEKALDLVQGVSDMHGAGLIHKELRPAAVMAEARTGRVVICEYPFSCLLSREDFRIFSRDILDLRMPYAAPEQFGGRMNRWIDYRSDYYSLGALFYEILGGAPPFQYDDPVRMVLAHGYEAPVDLGGVNASVPEALCRIVMKLLEKKPGDRYQSGYGLMHDLRVCLSQLQEKGGIQPFVLGKRDKPEDFRFSQPGFGRDEEAREHLSHWEAAPRARDLEEARAAMLELYQKYQTHVENTGEIIWTTDMNLTPTYISPSSERILGYTPEELFLHYNPALLTQDSVERLLEVRNERMENPEDFFRPFSIDFEIIHKNGSIRLCETQVSFIQDEQGAPSGIIGISRDVTDQRSAEKALQEKEAQLTAIVSAFEGFIYIASPDYTLHYLNDRMAEWIGRDASGETCHQAIHNRATPCPWCAMGRVIKGETVRSEMQFGKDQRWYYSLNSPARQASGGVFQQSILMDVTERKRREQALQETEKTLRQENLRLKSSMRERYKFGDIVGKSLPMQNVYELILKASESDANVIIYGESGTGKELAARAIHAMSARSKGRFAAVNCGAIPGQIMESEFFGYKKGAFTGAYADKAGYLEQARGGTLFLDEIGEIDLNLQVKLLRVIEGRGFTPVGGGEEKDTDIRIIAATNRDLAASVKKGLIREDFYYRIHIIPIHLPPLRRRKEDILLLIDHFLREFGGDSLAAPLPGHVMEALLNHHWPGNVRELQNVLQRYVTLKKLDLSGLSYNKEQGGRAAPPPAEIALQGEEAWNLFKAAAGFERQFISQALEREKWRKGRTADLLGISRRTLFKKMKDLGID</sequence>
<dbReference type="InterPro" id="IPR002078">
    <property type="entry name" value="Sigma_54_int"/>
</dbReference>
<evidence type="ECO:0000256" key="1">
    <source>
        <dbReference type="ARBA" id="ARBA00022741"/>
    </source>
</evidence>
<protein>
    <submittedName>
        <fullName evidence="10">PAS domain S-box-containing protein</fullName>
    </submittedName>
</protein>
<dbReference type="CDD" id="cd00009">
    <property type="entry name" value="AAA"/>
    <property type="match status" value="1"/>
</dbReference>
<dbReference type="PROSITE" id="PS00688">
    <property type="entry name" value="SIGMA54_INTERACT_3"/>
    <property type="match status" value="1"/>
</dbReference>
<dbReference type="Gene3D" id="1.10.10.60">
    <property type="entry name" value="Homeodomain-like"/>
    <property type="match status" value="1"/>
</dbReference>
<dbReference type="PRINTS" id="PR01590">
    <property type="entry name" value="HTHFIS"/>
</dbReference>
<dbReference type="InterPro" id="IPR000719">
    <property type="entry name" value="Prot_kinase_dom"/>
</dbReference>
<evidence type="ECO:0000313" key="10">
    <source>
        <dbReference type="EMBL" id="SHL27122.1"/>
    </source>
</evidence>
<evidence type="ECO:0000256" key="4">
    <source>
        <dbReference type="ARBA" id="ARBA00023163"/>
    </source>
</evidence>
<dbReference type="AlphaFoldDB" id="A0A1M6Z9K6"/>
<dbReference type="InterPro" id="IPR000014">
    <property type="entry name" value="PAS"/>
</dbReference>
<dbReference type="InterPro" id="IPR058031">
    <property type="entry name" value="AAA_lid_NorR"/>
</dbReference>
<dbReference type="GO" id="GO:0043565">
    <property type="term" value="F:sequence-specific DNA binding"/>
    <property type="evidence" value="ECO:0007669"/>
    <property type="project" value="InterPro"/>
</dbReference>
<dbReference type="InterPro" id="IPR011009">
    <property type="entry name" value="Kinase-like_dom_sf"/>
</dbReference>
<dbReference type="InterPro" id="IPR013656">
    <property type="entry name" value="PAS_4"/>
</dbReference>
<dbReference type="InterPro" id="IPR002197">
    <property type="entry name" value="HTH_Fis"/>
</dbReference>
<accession>A0A1M6Z9K6</accession>
<dbReference type="Pfam" id="PF00069">
    <property type="entry name" value="Pkinase"/>
    <property type="match status" value="1"/>
</dbReference>
<dbReference type="Pfam" id="PF08447">
    <property type="entry name" value="PAS_3"/>
    <property type="match status" value="1"/>
</dbReference>
<evidence type="ECO:0000313" key="11">
    <source>
        <dbReference type="Proteomes" id="UP000183994"/>
    </source>
</evidence>
<dbReference type="SUPFAM" id="SSF46689">
    <property type="entry name" value="Homeodomain-like"/>
    <property type="match status" value="1"/>
</dbReference>
<dbReference type="InterPro" id="IPR000700">
    <property type="entry name" value="PAS-assoc_C"/>
</dbReference>
<dbReference type="Pfam" id="PF08448">
    <property type="entry name" value="PAS_4"/>
    <property type="match status" value="1"/>
</dbReference>
<evidence type="ECO:0000256" key="3">
    <source>
        <dbReference type="ARBA" id="ARBA00023015"/>
    </source>
</evidence>
<dbReference type="InterPro" id="IPR009057">
    <property type="entry name" value="Homeodomain-like_sf"/>
</dbReference>
<keyword evidence="11" id="KW-1185">Reference proteome</keyword>
<keyword evidence="5" id="KW-0175">Coiled coil</keyword>
<dbReference type="PANTHER" id="PTHR32071:SF57">
    <property type="entry name" value="C4-DICARBOXYLATE TRANSPORT TRANSCRIPTIONAL REGULATORY PROTEIN DCTD"/>
    <property type="match status" value="1"/>
</dbReference>
<evidence type="ECO:0000259" key="8">
    <source>
        <dbReference type="PROSITE" id="PS50112"/>
    </source>
</evidence>
<feature type="domain" description="Protein kinase" evidence="6">
    <location>
        <begin position="7"/>
        <end position="272"/>
    </location>
</feature>
<dbReference type="GO" id="GO:0005524">
    <property type="term" value="F:ATP binding"/>
    <property type="evidence" value="ECO:0007669"/>
    <property type="project" value="UniProtKB-KW"/>
</dbReference>
<dbReference type="SMART" id="SM00086">
    <property type="entry name" value="PAC"/>
    <property type="match status" value="1"/>
</dbReference>
<dbReference type="InterPro" id="IPR025944">
    <property type="entry name" value="Sigma_54_int_dom_CS"/>
</dbReference>
<dbReference type="SMART" id="SM00091">
    <property type="entry name" value="PAS"/>
    <property type="match status" value="2"/>
</dbReference>
<dbReference type="InterPro" id="IPR013655">
    <property type="entry name" value="PAS_fold_3"/>
</dbReference>
<evidence type="ECO:0000256" key="5">
    <source>
        <dbReference type="SAM" id="Coils"/>
    </source>
</evidence>
<gene>
    <name evidence="10" type="ORF">SAMN02745216_04927</name>
</gene>
<dbReference type="GO" id="GO:0004672">
    <property type="term" value="F:protein kinase activity"/>
    <property type="evidence" value="ECO:0007669"/>
    <property type="project" value="InterPro"/>
</dbReference>
<dbReference type="PROSITE" id="PS50011">
    <property type="entry name" value="PROTEIN_KINASE_DOM"/>
    <property type="match status" value="1"/>
</dbReference>
<evidence type="ECO:0000256" key="2">
    <source>
        <dbReference type="ARBA" id="ARBA00022840"/>
    </source>
</evidence>
<dbReference type="InterPro" id="IPR035965">
    <property type="entry name" value="PAS-like_dom_sf"/>
</dbReference>
<feature type="domain" description="Sigma-54 factor interaction" evidence="7">
    <location>
        <begin position="609"/>
        <end position="836"/>
    </location>
</feature>
<reference evidence="11" key="1">
    <citation type="submission" date="2016-11" db="EMBL/GenBank/DDBJ databases">
        <authorList>
            <person name="Varghese N."/>
            <person name="Submissions S."/>
        </authorList>
    </citation>
    <scope>NUCLEOTIDE SEQUENCE [LARGE SCALE GENOMIC DNA]</scope>
    <source>
        <strain evidence="11">DSM 16219</strain>
    </source>
</reference>
<evidence type="ECO:0000259" key="7">
    <source>
        <dbReference type="PROSITE" id="PS50045"/>
    </source>
</evidence>
<dbReference type="PROSITE" id="PS50045">
    <property type="entry name" value="SIGMA54_INTERACT_4"/>
    <property type="match status" value="1"/>
</dbReference>
<keyword evidence="3" id="KW-0805">Transcription regulation</keyword>
<keyword evidence="1" id="KW-0547">Nucleotide-binding</keyword>
<proteinExistence type="predicted"/>
<dbReference type="Gene3D" id="3.40.50.300">
    <property type="entry name" value="P-loop containing nucleotide triphosphate hydrolases"/>
    <property type="match status" value="1"/>
</dbReference>
<dbReference type="SUPFAM" id="SSF55785">
    <property type="entry name" value="PYP-like sensor domain (PAS domain)"/>
    <property type="match status" value="2"/>
</dbReference>
<dbReference type="FunFam" id="3.40.50.300:FF:000006">
    <property type="entry name" value="DNA-binding transcriptional regulator NtrC"/>
    <property type="match status" value="1"/>
</dbReference>
<dbReference type="Gene3D" id="1.10.510.10">
    <property type="entry name" value="Transferase(Phosphotransferase) domain 1"/>
    <property type="match status" value="1"/>
</dbReference>
<feature type="coiled-coil region" evidence="5">
    <location>
        <begin position="575"/>
        <end position="602"/>
    </location>
</feature>
<dbReference type="RefSeq" id="WP_073478906.1">
    <property type="nucleotide sequence ID" value="NZ_FQZU01000056.1"/>
</dbReference>
<dbReference type="SMART" id="SM00220">
    <property type="entry name" value="S_TKc"/>
    <property type="match status" value="1"/>
</dbReference>
<dbReference type="Gene3D" id="3.30.450.20">
    <property type="entry name" value="PAS domain"/>
    <property type="match status" value="2"/>
</dbReference>
<dbReference type="GO" id="GO:0006355">
    <property type="term" value="P:regulation of DNA-templated transcription"/>
    <property type="evidence" value="ECO:0007669"/>
    <property type="project" value="InterPro"/>
</dbReference>
<dbReference type="InterPro" id="IPR027417">
    <property type="entry name" value="P-loop_NTPase"/>
</dbReference>
<dbReference type="Proteomes" id="UP000183994">
    <property type="component" value="Unassembled WGS sequence"/>
</dbReference>
<keyword evidence="4" id="KW-0804">Transcription</keyword>
<keyword evidence="2" id="KW-0067">ATP-binding</keyword>
<dbReference type="Pfam" id="PF02954">
    <property type="entry name" value="HTH_8"/>
    <property type="match status" value="1"/>
</dbReference>
<evidence type="ECO:0000259" key="6">
    <source>
        <dbReference type="PROSITE" id="PS50011"/>
    </source>
</evidence>
<dbReference type="InterPro" id="IPR001610">
    <property type="entry name" value="PAC"/>
</dbReference>
<dbReference type="CDD" id="cd00130">
    <property type="entry name" value="PAS"/>
    <property type="match status" value="1"/>
</dbReference>